<reference evidence="4" key="1">
    <citation type="journal article" date="2014" name="Proc. Natl. Acad. Sci. U.S.A.">
        <title>Extensive sampling of basidiomycete genomes demonstrates inadequacy of the white-rot/brown-rot paradigm for wood decay fungi.</title>
        <authorList>
            <person name="Riley R."/>
            <person name="Salamov A.A."/>
            <person name="Brown D.W."/>
            <person name="Nagy L.G."/>
            <person name="Floudas D."/>
            <person name="Held B.W."/>
            <person name="Levasseur A."/>
            <person name="Lombard V."/>
            <person name="Morin E."/>
            <person name="Otillar R."/>
            <person name="Lindquist E.A."/>
            <person name="Sun H."/>
            <person name="LaButti K.M."/>
            <person name="Schmutz J."/>
            <person name="Jabbour D."/>
            <person name="Luo H."/>
            <person name="Baker S.E."/>
            <person name="Pisabarro A.G."/>
            <person name="Walton J.D."/>
            <person name="Blanchette R.A."/>
            <person name="Henrissat B."/>
            <person name="Martin F."/>
            <person name="Cullen D."/>
            <person name="Hibbett D.S."/>
            <person name="Grigoriev I.V."/>
        </authorList>
    </citation>
    <scope>NUCLEOTIDE SEQUENCE [LARGE SCALE GENOMIC DNA]</scope>
    <source>
        <strain evidence="4">CBS 339.88</strain>
    </source>
</reference>
<keyword evidence="1" id="KW-0175">Coiled coil</keyword>
<feature type="region of interest" description="Disordered" evidence="2">
    <location>
        <begin position="87"/>
        <end position="114"/>
    </location>
</feature>
<dbReference type="EMBL" id="KL142400">
    <property type="protein sequence ID" value="KDR69745.1"/>
    <property type="molecule type" value="Genomic_DNA"/>
</dbReference>
<dbReference type="HOGENOM" id="CLU_937038_0_0_1"/>
<name>A0A067SFM4_GALM3</name>
<evidence type="ECO:0000313" key="3">
    <source>
        <dbReference type="EMBL" id="KDR69745.1"/>
    </source>
</evidence>
<feature type="compositionally biased region" description="Polar residues" evidence="2">
    <location>
        <begin position="223"/>
        <end position="236"/>
    </location>
</feature>
<dbReference type="OrthoDB" id="3017938at2759"/>
<dbReference type="Proteomes" id="UP000027222">
    <property type="component" value="Unassembled WGS sequence"/>
</dbReference>
<accession>A0A067SFM4</accession>
<feature type="region of interest" description="Disordered" evidence="2">
    <location>
        <begin position="1"/>
        <end position="21"/>
    </location>
</feature>
<protein>
    <submittedName>
        <fullName evidence="3">Uncharacterized protein</fullName>
    </submittedName>
</protein>
<feature type="coiled-coil region" evidence="1">
    <location>
        <begin position="35"/>
        <end position="69"/>
    </location>
</feature>
<sequence>MNSTPETIASNPNPTNFPKENSYSKDIFWRLPGLIDQAEKELDLLDETLEALKGTINRLEVQTHRLRSDVSEIRGLVTQPLEQITPIADSSPASDAETAVPVQEDSHRRSFITPPSTPGRLIRLGYLPVNSGISDGKSGSISQDTSTFNVATQLTPVGILGKRSSPEETSNYEKACKRVHFAEIGDIPTSDLRTPTQHLDITSKSDNLILPIPKVAAGISTSVNQNTEESHSQTPQSGSSAPLSPPSTPIILPGRGKSSRPRYRPQDGPFFFQISGHPRQKTRWDPETGKRIPVNLS</sequence>
<evidence type="ECO:0000256" key="2">
    <source>
        <dbReference type="SAM" id="MobiDB-lite"/>
    </source>
</evidence>
<keyword evidence="4" id="KW-1185">Reference proteome</keyword>
<evidence type="ECO:0000313" key="4">
    <source>
        <dbReference type="Proteomes" id="UP000027222"/>
    </source>
</evidence>
<feature type="region of interest" description="Disordered" evidence="2">
    <location>
        <begin position="223"/>
        <end position="297"/>
    </location>
</feature>
<gene>
    <name evidence="3" type="ORF">GALMADRAFT_907559</name>
</gene>
<organism evidence="3 4">
    <name type="scientific">Galerina marginata (strain CBS 339.88)</name>
    <dbReference type="NCBI Taxonomy" id="685588"/>
    <lineage>
        <taxon>Eukaryota</taxon>
        <taxon>Fungi</taxon>
        <taxon>Dikarya</taxon>
        <taxon>Basidiomycota</taxon>
        <taxon>Agaricomycotina</taxon>
        <taxon>Agaricomycetes</taxon>
        <taxon>Agaricomycetidae</taxon>
        <taxon>Agaricales</taxon>
        <taxon>Agaricineae</taxon>
        <taxon>Strophariaceae</taxon>
        <taxon>Galerina</taxon>
    </lineage>
</organism>
<evidence type="ECO:0000256" key="1">
    <source>
        <dbReference type="SAM" id="Coils"/>
    </source>
</evidence>
<dbReference type="AlphaFoldDB" id="A0A067SFM4"/>
<proteinExistence type="predicted"/>